<keyword evidence="1" id="KW-0732">Signal</keyword>
<evidence type="ECO:0000259" key="2">
    <source>
        <dbReference type="Pfam" id="PF08239"/>
    </source>
</evidence>
<dbReference type="Gene3D" id="2.30.30.40">
    <property type="entry name" value="SH3 Domains"/>
    <property type="match status" value="1"/>
</dbReference>
<proteinExistence type="predicted"/>
<dbReference type="InterPro" id="IPR010466">
    <property type="entry name" value="DUF1058"/>
</dbReference>
<reference evidence="3 4" key="1">
    <citation type="submission" date="2016-02" db="EMBL/GenBank/DDBJ databases">
        <authorList>
            <person name="Wen L."/>
            <person name="He K."/>
            <person name="Yang H."/>
        </authorList>
    </citation>
    <scope>NUCLEOTIDE SEQUENCE [LARGE SCALE GENOMIC DNA]</scope>
    <source>
        <strain evidence="3">ShG14-8</strain>
    </source>
</reference>
<dbReference type="Pfam" id="PF08239">
    <property type="entry name" value="SH3_3"/>
    <property type="match status" value="1"/>
</dbReference>
<protein>
    <recommendedName>
        <fullName evidence="2">SH3b domain-containing protein</fullName>
    </recommendedName>
</protein>
<dbReference type="Proteomes" id="UP000070578">
    <property type="component" value="Unassembled WGS sequence"/>
</dbReference>
<dbReference type="InterPro" id="IPR003646">
    <property type="entry name" value="SH3-like_bac-type"/>
</dbReference>
<dbReference type="AlphaFoldDB" id="A0A139BQT0"/>
<accession>A0A139BQT0</accession>
<organism evidence="3 4">
    <name type="scientific">Candidatus Gallionella acididurans</name>
    <dbReference type="NCBI Taxonomy" id="1796491"/>
    <lineage>
        <taxon>Bacteria</taxon>
        <taxon>Pseudomonadati</taxon>
        <taxon>Pseudomonadota</taxon>
        <taxon>Betaproteobacteria</taxon>
        <taxon>Nitrosomonadales</taxon>
        <taxon>Gallionellaceae</taxon>
        <taxon>Gallionella</taxon>
    </lineage>
</organism>
<evidence type="ECO:0000313" key="3">
    <source>
        <dbReference type="EMBL" id="KXS31356.1"/>
    </source>
</evidence>
<feature type="chain" id="PRO_5007483884" description="SH3b domain-containing protein" evidence="1">
    <location>
        <begin position="23"/>
        <end position="148"/>
    </location>
</feature>
<name>A0A139BQT0_9PROT</name>
<evidence type="ECO:0000313" key="4">
    <source>
        <dbReference type="Proteomes" id="UP000070578"/>
    </source>
</evidence>
<dbReference type="Pfam" id="PF06347">
    <property type="entry name" value="SH3_4"/>
    <property type="match status" value="1"/>
</dbReference>
<feature type="domain" description="SH3b" evidence="2">
    <location>
        <begin position="96"/>
        <end position="142"/>
    </location>
</feature>
<comment type="caution">
    <text evidence="3">The sequence shown here is derived from an EMBL/GenBank/DDBJ whole genome shotgun (WGS) entry which is preliminary data.</text>
</comment>
<gene>
    <name evidence="3" type="ORF">AWT59_2529</name>
</gene>
<dbReference type="EMBL" id="LSLI01000080">
    <property type="protein sequence ID" value="KXS31356.1"/>
    <property type="molecule type" value="Genomic_DNA"/>
</dbReference>
<sequence>MKPAGHYFLFVLLLCSAAAAHAVNFVSVSADKAILYDAPSVKAKKLFVVNRYMPFEQVVTLDDWVKVRDRSGGLYWMEKHVLSNKRYVFALLPLIDVRAEPALSAARLFQVRQQIALEWLGSTGTGWIKVRHQDGNVGYVRSTEVWGG</sequence>
<reference evidence="3 4" key="2">
    <citation type="submission" date="2016-03" db="EMBL/GenBank/DDBJ databases">
        <title>New uncultured bacterium of the family Gallionellaceae from acid mine drainage: description and reconstruction of genome based on metagenomic analysis of microbial community.</title>
        <authorList>
            <person name="Kadnikov V."/>
            <person name="Ivasenko D."/>
            <person name="Beletsky A."/>
            <person name="Mardanov A."/>
            <person name="Danilova E."/>
            <person name="Pimenov N."/>
            <person name="Karnachuk O."/>
            <person name="Ravin N."/>
        </authorList>
    </citation>
    <scope>NUCLEOTIDE SEQUENCE [LARGE SCALE GENOMIC DNA]</scope>
    <source>
        <strain evidence="3">ShG14-8</strain>
    </source>
</reference>
<feature type="signal peptide" evidence="1">
    <location>
        <begin position="1"/>
        <end position="22"/>
    </location>
</feature>
<evidence type="ECO:0000256" key="1">
    <source>
        <dbReference type="SAM" id="SignalP"/>
    </source>
</evidence>